<evidence type="ECO:0000256" key="7">
    <source>
        <dbReference type="ARBA" id="ARBA00022989"/>
    </source>
</evidence>
<protein>
    <recommendedName>
        <fullName evidence="9">Membrane fusion protein (MFP) family protein</fullName>
    </recommendedName>
</protein>
<comment type="subcellular location">
    <subcellularLocation>
        <location evidence="1 9">Cell inner membrane</location>
        <topology evidence="1 9">Single-pass membrane protein</topology>
    </subcellularLocation>
</comment>
<dbReference type="InterPro" id="IPR058781">
    <property type="entry name" value="HH_AprE-like"/>
</dbReference>
<keyword evidence="5 9" id="KW-0997">Cell inner membrane</keyword>
<keyword evidence="7 9" id="KW-1133">Transmembrane helix</keyword>
<dbReference type="InterPro" id="IPR050739">
    <property type="entry name" value="MFP"/>
</dbReference>
<dbReference type="AlphaFoldDB" id="A0AA35D9F9"/>
<feature type="transmembrane region" description="Helical" evidence="9">
    <location>
        <begin position="39"/>
        <end position="57"/>
    </location>
</feature>
<feature type="domain" description="AprE-like beta-barrel" evidence="11">
    <location>
        <begin position="345"/>
        <end position="434"/>
    </location>
</feature>
<evidence type="ECO:0000259" key="11">
    <source>
        <dbReference type="Pfam" id="PF26002"/>
    </source>
</evidence>
<dbReference type="NCBIfam" id="TIGR01843">
    <property type="entry name" value="type_I_hlyD"/>
    <property type="match status" value="1"/>
</dbReference>
<keyword evidence="3 9" id="KW-0813">Transport</keyword>
<evidence type="ECO:0000256" key="9">
    <source>
        <dbReference type="RuleBase" id="RU365093"/>
    </source>
</evidence>
<evidence type="ECO:0000256" key="4">
    <source>
        <dbReference type="ARBA" id="ARBA00022475"/>
    </source>
</evidence>
<evidence type="ECO:0000256" key="1">
    <source>
        <dbReference type="ARBA" id="ARBA00004377"/>
    </source>
</evidence>
<dbReference type="Gene3D" id="2.40.50.100">
    <property type="match status" value="1"/>
</dbReference>
<sequence length="457" mass="50718">MKFFGKNKAVAPQVETQHLSHEQVVDQPHDQPGLRAGRIGLWALGIGFGGFLLWAAVAPLDEGVPGAGTVALDTKRKAVQHLSGGIVQQVLVREGDLVREGQVLIELDEAVARATYESVRQSYLGLLAMQGRLQAEQRDAAKIVFAPQLLEAAQQDADIRQQMHNQEQLFRTRRSQLQADLQSIEESIQGQQGLLQSYRAMQDSRNAQLQLLQQELGPLRELVKEGYAPRNRQLELERSQADIRASMADLQGNTMRAISTVAELRQRALSRKQDYRKEVETQLADVGRQVLAESEKYRAVRNDLERTKIRSPAQGQVVGLSVQTVGGVIQAGQKLMDVVPNDAPLTLEVHVPPHMIDRVRSGLMVDVRFASFAHAPQLVVQGEVDSVSGDLLTDPHTNVSYFLARVKVTEEGRKELGAHQMQPGMPVEVIFKTGERTMLTYLLHPLLKRVAAAMTEE</sequence>
<dbReference type="EMBL" id="CAHPSC010000045">
    <property type="protein sequence ID" value="CAB5701343.1"/>
    <property type="molecule type" value="Genomic_DNA"/>
</dbReference>
<dbReference type="GO" id="GO:0005886">
    <property type="term" value="C:plasma membrane"/>
    <property type="evidence" value="ECO:0007669"/>
    <property type="project" value="UniProtKB-SubCell"/>
</dbReference>
<proteinExistence type="inferred from homology"/>
<accession>A0AA35D9F9</accession>
<dbReference type="Pfam" id="PF26002">
    <property type="entry name" value="Beta-barrel_AprE"/>
    <property type="match status" value="1"/>
</dbReference>
<gene>
    <name evidence="12" type="primary">prsE</name>
    <name evidence="12" type="ORF">GHA_02791</name>
</gene>
<dbReference type="InterPro" id="IPR058982">
    <property type="entry name" value="Beta-barrel_AprE"/>
</dbReference>
<name>A0AA35D9F9_9BURK</name>
<keyword evidence="8 9" id="KW-0472">Membrane</keyword>
<dbReference type="Pfam" id="PF25994">
    <property type="entry name" value="HH_AprE"/>
    <property type="match status" value="1"/>
</dbReference>
<evidence type="ECO:0000259" key="10">
    <source>
        <dbReference type="Pfam" id="PF25994"/>
    </source>
</evidence>
<comment type="caution">
    <text evidence="12">The sequence shown here is derived from an EMBL/GenBank/DDBJ whole genome shotgun (WGS) entry which is preliminary data.</text>
</comment>
<evidence type="ECO:0000256" key="8">
    <source>
        <dbReference type="ARBA" id="ARBA00023136"/>
    </source>
</evidence>
<evidence type="ECO:0000256" key="3">
    <source>
        <dbReference type="ARBA" id="ARBA00022448"/>
    </source>
</evidence>
<evidence type="ECO:0000313" key="12">
    <source>
        <dbReference type="EMBL" id="CAB5701343.1"/>
    </source>
</evidence>
<keyword evidence="4 9" id="KW-1003">Cell membrane</keyword>
<evidence type="ECO:0000256" key="2">
    <source>
        <dbReference type="ARBA" id="ARBA00009477"/>
    </source>
</evidence>
<dbReference type="PRINTS" id="PR01490">
    <property type="entry name" value="RTXTOXIND"/>
</dbReference>
<dbReference type="GO" id="GO:0015031">
    <property type="term" value="P:protein transport"/>
    <property type="evidence" value="ECO:0007669"/>
    <property type="project" value="InterPro"/>
</dbReference>
<dbReference type="PANTHER" id="PTHR30386:SF17">
    <property type="entry name" value="ALKALINE PROTEASE SECRETION PROTEIN APRE"/>
    <property type="match status" value="1"/>
</dbReference>
<dbReference type="PANTHER" id="PTHR30386">
    <property type="entry name" value="MEMBRANE FUSION SUBUNIT OF EMRAB-TOLC MULTIDRUG EFFLUX PUMP"/>
    <property type="match status" value="1"/>
</dbReference>
<dbReference type="Gene3D" id="2.40.30.170">
    <property type="match status" value="1"/>
</dbReference>
<feature type="domain" description="AprE-like long alpha-helical hairpin" evidence="10">
    <location>
        <begin position="112"/>
        <end position="302"/>
    </location>
</feature>
<comment type="similarity">
    <text evidence="2 9">Belongs to the membrane fusion protein (MFP) (TC 8.A.1) family.</text>
</comment>
<evidence type="ECO:0000313" key="13">
    <source>
        <dbReference type="Proteomes" id="UP000834458"/>
    </source>
</evidence>
<organism evidence="12 13">
    <name type="scientific">Comamonas aquatica</name>
    <dbReference type="NCBI Taxonomy" id="225991"/>
    <lineage>
        <taxon>Bacteria</taxon>
        <taxon>Pseudomonadati</taxon>
        <taxon>Pseudomonadota</taxon>
        <taxon>Betaproteobacteria</taxon>
        <taxon>Burkholderiales</taxon>
        <taxon>Comamonadaceae</taxon>
        <taxon>Comamonas</taxon>
    </lineage>
</organism>
<dbReference type="Proteomes" id="UP000834458">
    <property type="component" value="Unassembled WGS sequence"/>
</dbReference>
<evidence type="ECO:0000256" key="5">
    <source>
        <dbReference type="ARBA" id="ARBA00022519"/>
    </source>
</evidence>
<evidence type="ECO:0000256" key="6">
    <source>
        <dbReference type="ARBA" id="ARBA00022692"/>
    </source>
</evidence>
<dbReference type="InterPro" id="IPR010129">
    <property type="entry name" value="T1SS_HlyD"/>
</dbReference>
<keyword evidence="6 9" id="KW-0812">Transmembrane</keyword>
<reference evidence="12" key="1">
    <citation type="submission" date="2020-05" db="EMBL/GenBank/DDBJ databases">
        <authorList>
            <person name="Delgado-Blas J."/>
        </authorList>
    </citation>
    <scope>NUCLEOTIDE SEQUENCE</scope>
    <source>
        <strain evidence="12">BB1454</strain>
    </source>
</reference>